<dbReference type="GeneID" id="4977125"/>
<dbReference type="VEuPathDB" id="FungiDB:An01g01670"/>
<sequence length="542" mass="61870">MTSVTELAAIDEVIPEVSTTDGSNLSAESQSLSADHSNPANLWGILLADSSEHSGLSGSILTDDTKLSDFSESILTDDSNLSDLPESPTTNSSNFSDLRESQFTKDTCHSDSHIHLETLPAELRVQILDLLDLEGLEALVRASPVYHDQYLLDRKRLLFACLKITLGNMFIDACAVQETSSLSFRRARSMDTISSFVQSLRKKRAPPPDATQIKAFTLNDTIDMVTFYRFVLKPFARHYSEWALSNLAKEPETSHAKINEPPSITEEHRIIRALYRFQLFCNLLGTGPHKHTDKIDIFEPWIKFESHEVLMMLESLYEPWELEEINCVNVFAQIKGLEVLKSVTWDFHETNPKFADQNRPPTPRGAFDIKTNRGQPMIDYEDSYLIGLITQGLDHLQKIFFEIQDHSRLVAIMEESLILRTSTFICASGLGALDYLTQDDRRIVAPSERDEREERREPLPFRGDKVDESDGAYPPLAWTLLWKGTYSNMFGNYIPDEIPKWGYVMWDAARLERTGAKEVLLRQFVSSFWDEDQDPRDQREFL</sequence>
<organism evidence="2">
    <name type="scientific">Aspergillus niger</name>
    <dbReference type="NCBI Taxonomy" id="5061"/>
    <lineage>
        <taxon>Eukaryota</taxon>
        <taxon>Fungi</taxon>
        <taxon>Dikarya</taxon>
        <taxon>Ascomycota</taxon>
        <taxon>Pezizomycotina</taxon>
        <taxon>Eurotiomycetes</taxon>
        <taxon>Eurotiomycetidae</taxon>
        <taxon>Eurotiales</taxon>
        <taxon>Aspergillaceae</taxon>
        <taxon>Aspergillus</taxon>
        <taxon>Aspergillus subgen. Circumdati</taxon>
    </lineage>
</organism>
<protein>
    <recommendedName>
        <fullName evidence="3">F-box domain-containing protein</fullName>
    </recommendedName>
</protein>
<dbReference type="AlphaFoldDB" id="A0AAJ8BVL7"/>
<name>A0AAJ8BVL7_ASPNG</name>
<dbReference type="RefSeq" id="XP_059603075.1">
    <property type="nucleotide sequence ID" value="XM_059746021.1"/>
</dbReference>
<proteinExistence type="predicted"/>
<dbReference type="KEGG" id="ang:An01g01670"/>
<reference evidence="2" key="2">
    <citation type="submission" date="2025-08" db="UniProtKB">
        <authorList>
            <consortium name="RefSeq"/>
        </authorList>
    </citation>
    <scope>IDENTIFICATION</scope>
</reference>
<evidence type="ECO:0008006" key="3">
    <source>
        <dbReference type="Google" id="ProtNLM"/>
    </source>
</evidence>
<reference evidence="2" key="1">
    <citation type="submission" date="2025-02" db="EMBL/GenBank/DDBJ databases">
        <authorList>
            <consortium name="NCBI Genome Project"/>
        </authorList>
    </citation>
    <scope>NUCLEOTIDE SEQUENCE</scope>
</reference>
<gene>
    <name evidence="2" type="ORF">An01g01670</name>
</gene>
<evidence type="ECO:0000256" key="1">
    <source>
        <dbReference type="SAM" id="MobiDB-lite"/>
    </source>
</evidence>
<evidence type="ECO:0000313" key="2">
    <source>
        <dbReference type="RefSeq" id="XP_059603075.1"/>
    </source>
</evidence>
<accession>A0AAJ8BVL7</accession>
<feature type="region of interest" description="Disordered" evidence="1">
    <location>
        <begin position="444"/>
        <end position="468"/>
    </location>
</feature>